<dbReference type="EMBL" id="KK852963">
    <property type="protein sequence ID" value="KDR13190.1"/>
    <property type="molecule type" value="Genomic_DNA"/>
</dbReference>
<accession>A0A067R2I6</accession>
<evidence type="ECO:0000313" key="1">
    <source>
        <dbReference type="EMBL" id="KDR13190.1"/>
    </source>
</evidence>
<gene>
    <name evidence="1" type="ORF">L798_12987</name>
</gene>
<sequence length="505" mass="57844">MSKKRNPVCLKELIQHEICTMINRPFVTWIYKLYSSEELGWRQRLPVFQLVLKQCVELKEYLMSLPESACKLLMEKIFKTVSAIIASYHLALCSRLGALACRLQYEEVCLYMLRVVFLPCIKECNIRDIQNVFVQELVSQSLHTNPNITRLILPHIPTTKVVRSVFSSFESLAVLQEFSFEFSCTADIVIELGKHCKLLKVLDITGSKLVNDECVQYLLNMRNLEKLYVSETKISETCYAVLISSLPRIQNITWLGPVECILKNIRKKRLPKVNEFLGVISDVPLVRKLCPHIKKLSVCLQTKKSLDLIHLTEIVSLEFTSSDYYIHNLRIIIECMGIRLTKLDFAAVRNVDITHIISCCPVLKILNLALCEIVISENFTFAPELQHFKSVQEITFVRNSGFEYFLKFLHLYVNLELFHAEGVREIQDMCVSAILKAGGFRKLSKILLGFCGLLTLQTAMMLIENCDNLCLIGKLDTWSGVNGNDRIILLDFVRTNNLAHALVLK</sequence>
<dbReference type="InterPro" id="IPR032675">
    <property type="entry name" value="LRR_dom_sf"/>
</dbReference>
<dbReference type="AlphaFoldDB" id="A0A067R2I6"/>
<dbReference type="SUPFAM" id="SSF52047">
    <property type="entry name" value="RNI-like"/>
    <property type="match status" value="1"/>
</dbReference>
<name>A0A067R2I6_ZOONE</name>
<dbReference type="Gene3D" id="3.80.10.10">
    <property type="entry name" value="Ribonuclease Inhibitor"/>
    <property type="match status" value="2"/>
</dbReference>
<dbReference type="Proteomes" id="UP000027135">
    <property type="component" value="Unassembled WGS sequence"/>
</dbReference>
<organism evidence="1 2">
    <name type="scientific">Zootermopsis nevadensis</name>
    <name type="common">Dampwood termite</name>
    <dbReference type="NCBI Taxonomy" id="136037"/>
    <lineage>
        <taxon>Eukaryota</taxon>
        <taxon>Metazoa</taxon>
        <taxon>Ecdysozoa</taxon>
        <taxon>Arthropoda</taxon>
        <taxon>Hexapoda</taxon>
        <taxon>Insecta</taxon>
        <taxon>Pterygota</taxon>
        <taxon>Neoptera</taxon>
        <taxon>Polyneoptera</taxon>
        <taxon>Dictyoptera</taxon>
        <taxon>Blattodea</taxon>
        <taxon>Blattoidea</taxon>
        <taxon>Termitoidae</taxon>
        <taxon>Termopsidae</taxon>
        <taxon>Zootermopsis</taxon>
    </lineage>
</organism>
<proteinExistence type="predicted"/>
<dbReference type="InParanoid" id="A0A067R2I6"/>
<protein>
    <submittedName>
        <fullName evidence="1">Uncharacterized protein</fullName>
    </submittedName>
</protein>
<reference evidence="1 2" key="1">
    <citation type="journal article" date="2014" name="Nat. Commun.">
        <title>Molecular traces of alternative social organization in a termite genome.</title>
        <authorList>
            <person name="Terrapon N."/>
            <person name="Li C."/>
            <person name="Robertson H.M."/>
            <person name="Ji L."/>
            <person name="Meng X."/>
            <person name="Booth W."/>
            <person name="Chen Z."/>
            <person name="Childers C.P."/>
            <person name="Glastad K.M."/>
            <person name="Gokhale K."/>
            <person name="Gowin J."/>
            <person name="Gronenberg W."/>
            <person name="Hermansen R.A."/>
            <person name="Hu H."/>
            <person name="Hunt B.G."/>
            <person name="Huylmans A.K."/>
            <person name="Khalil S.M."/>
            <person name="Mitchell R.D."/>
            <person name="Munoz-Torres M.C."/>
            <person name="Mustard J.A."/>
            <person name="Pan H."/>
            <person name="Reese J.T."/>
            <person name="Scharf M.E."/>
            <person name="Sun F."/>
            <person name="Vogel H."/>
            <person name="Xiao J."/>
            <person name="Yang W."/>
            <person name="Yang Z."/>
            <person name="Yang Z."/>
            <person name="Zhou J."/>
            <person name="Zhu J."/>
            <person name="Brent C.S."/>
            <person name="Elsik C.G."/>
            <person name="Goodisman M.A."/>
            <person name="Liberles D.A."/>
            <person name="Roe R.M."/>
            <person name="Vargo E.L."/>
            <person name="Vilcinskas A."/>
            <person name="Wang J."/>
            <person name="Bornberg-Bauer E."/>
            <person name="Korb J."/>
            <person name="Zhang G."/>
            <person name="Liebig J."/>
        </authorList>
    </citation>
    <scope>NUCLEOTIDE SEQUENCE [LARGE SCALE GENOMIC DNA]</scope>
    <source>
        <tissue evidence="1">Whole organism</tissue>
    </source>
</reference>
<evidence type="ECO:0000313" key="2">
    <source>
        <dbReference type="Proteomes" id="UP000027135"/>
    </source>
</evidence>
<keyword evidence="2" id="KW-1185">Reference proteome</keyword>